<organism evidence="1 2">
    <name type="scientific">Scrofimicrobium canadense</name>
    <dbReference type="NCBI Taxonomy" id="2652290"/>
    <lineage>
        <taxon>Bacteria</taxon>
        <taxon>Bacillati</taxon>
        <taxon>Actinomycetota</taxon>
        <taxon>Actinomycetes</taxon>
        <taxon>Actinomycetales</taxon>
        <taxon>Actinomycetaceae</taxon>
        <taxon>Scrofimicrobium</taxon>
    </lineage>
</organism>
<comment type="caution">
    <text evidence="1">The sequence shown here is derived from an EMBL/GenBank/DDBJ whole genome shotgun (WGS) entry which is preliminary data.</text>
</comment>
<accession>A0A6N7VQK6</accession>
<dbReference type="AlphaFoldDB" id="A0A6N7VQK6"/>
<evidence type="ECO:0000313" key="2">
    <source>
        <dbReference type="Proteomes" id="UP000470875"/>
    </source>
</evidence>
<gene>
    <name evidence="1" type="ORF">FYJ24_00400</name>
</gene>
<name>A0A6N7VQK6_9ACTO</name>
<keyword evidence="2" id="KW-1185">Reference proteome</keyword>
<dbReference type="Proteomes" id="UP000470875">
    <property type="component" value="Unassembled WGS sequence"/>
</dbReference>
<dbReference type="InterPro" id="IPR009091">
    <property type="entry name" value="RCC1/BLIP-II"/>
</dbReference>
<dbReference type="SUPFAM" id="SSF50985">
    <property type="entry name" value="RCC1/BLIP-II"/>
    <property type="match status" value="1"/>
</dbReference>
<proteinExistence type="predicted"/>
<dbReference type="EMBL" id="VULO01000001">
    <property type="protein sequence ID" value="MSS83250.1"/>
    <property type="molecule type" value="Genomic_DNA"/>
</dbReference>
<protein>
    <submittedName>
        <fullName evidence="1">Uncharacterized protein</fullName>
    </submittedName>
</protein>
<dbReference type="Gene3D" id="2.130.10.30">
    <property type="entry name" value="Regulator of chromosome condensation 1/beta-lactamase-inhibitor protein II"/>
    <property type="match status" value="1"/>
</dbReference>
<dbReference type="RefSeq" id="WP_154542548.1">
    <property type="nucleotide sequence ID" value="NZ_VULO01000001.1"/>
</dbReference>
<reference evidence="1 2" key="1">
    <citation type="submission" date="2019-08" db="EMBL/GenBank/DDBJ databases">
        <title>In-depth cultivation of the pig gut microbiome towards novel bacterial diversity and tailored functional studies.</title>
        <authorList>
            <person name="Wylensek D."/>
            <person name="Hitch T.C.A."/>
            <person name="Clavel T."/>
        </authorList>
    </citation>
    <scope>NUCLEOTIDE SEQUENCE [LARGE SCALE GENOMIC DNA]</scope>
    <source>
        <strain evidence="1 2">WB03_NA08</strain>
    </source>
</reference>
<evidence type="ECO:0000313" key="1">
    <source>
        <dbReference type="EMBL" id="MSS83250.1"/>
    </source>
</evidence>
<sequence length="225" mass="24216">MLGGETLRDTFEIPKFERLDGGAGAVFAMADNGTYWNWGQVGSGWDGVLLGNGQLTIVYRNSLQPSRPKFTSIAFQQGYAIGLDENCRLWAVGANEYGQLGTGDFASRNDWTLLPSVAGMSFSSVSVSGHFPGDTNVTLATDHQGRVWKWGLGNPIPQKVSSGVLGDSNWRFSEVAVPYTNAGNGIAMAFLIGKCGSSNTGRLFYWDVSNRYSNPGSTGLKKVKP</sequence>